<keyword evidence="1" id="KW-0808">Transferase</keyword>
<protein>
    <submittedName>
        <fullName evidence="1">Reverse transcriptase domain-containing protein</fullName>
    </submittedName>
</protein>
<reference evidence="1" key="1">
    <citation type="journal article" date="2019" name="Sci. Rep.">
        <title>Draft genome of Tanacetum cinerariifolium, the natural source of mosquito coil.</title>
        <authorList>
            <person name="Yamashiro T."/>
            <person name="Shiraishi A."/>
            <person name="Satake H."/>
            <person name="Nakayama K."/>
        </authorList>
    </citation>
    <scope>NUCLEOTIDE SEQUENCE</scope>
</reference>
<name>A0A699IJ94_TANCI</name>
<keyword evidence="1" id="KW-0695">RNA-directed DNA polymerase</keyword>
<dbReference type="GO" id="GO:0003964">
    <property type="term" value="F:RNA-directed DNA polymerase activity"/>
    <property type="evidence" value="ECO:0007669"/>
    <property type="project" value="UniProtKB-KW"/>
</dbReference>
<accession>A0A699IJ94</accession>
<keyword evidence="1" id="KW-0548">Nucleotidyltransferase</keyword>
<dbReference type="Pfam" id="PF08284">
    <property type="entry name" value="RVP_2"/>
    <property type="match status" value="1"/>
</dbReference>
<organism evidence="1">
    <name type="scientific">Tanacetum cinerariifolium</name>
    <name type="common">Dalmatian daisy</name>
    <name type="synonym">Chrysanthemum cinerariifolium</name>
    <dbReference type="NCBI Taxonomy" id="118510"/>
    <lineage>
        <taxon>Eukaryota</taxon>
        <taxon>Viridiplantae</taxon>
        <taxon>Streptophyta</taxon>
        <taxon>Embryophyta</taxon>
        <taxon>Tracheophyta</taxon>
        <taxon>Spermatophyta</taxon>
        <taxon>Magnoliopsida</taxon>
        <taxon>eudicotyledons</taxon>
        <taxon>Gunneridae</taxon>
        <taxon>Pentapetalae</taxon>
        <taxon>asterids</taxon>
        <taxon>campanulids</taxon>
        <taxon>Asterales</taxon>
        <taxon>Asteraceae</taxon>
        <taxon>Asteroideae</taxon>
        <taxon>Anthemideae</taxon>
        <taxon>Anthemidinae</taxon>
        <taxon>Tanacetum</taxon>
    </lineage>
</organism>
<gene>
    <name evidence="1" type="ORF">Tci_538985</name>
</gene>
<dbReference type="CDD" id="cd00303">
    <property type="entry name" value="retropepsin_like"/>
    <property type="match status" value="1"/>
</dbReference>
<comment type="caution">
    <text evidence="1">The sequence shown here is derived from an EMBL/GenBank/DDBJ whole genome shotgun (WGS) entry which is preliminary data.</text>
</comment>
<dbReference type="Gene3D" id="2.40.70.10">
    <property type="entry name" value="Acid Proteases"/>
    <property type="match status" value="1"/>
</dbReference>
<dbReference type="AlphaFoldDB" id="A0A699IJ94"/>
<proteinExistence type="predicted"/>
<dbReference type="InterPro" id="IPR021109">
    <property type="entry name" value="Peptidase_aspartic_dom_sf"/>
</dbReference>
<dbReference type="EMBL" id="BKCJ010307952">
    <property type="protein sequence ID" value="GEZ67012.1"/>
    <property type="molecule type" value="Genomic_DNA"/>
</dbReference>
<evidence type="ECO:0000313" key="1">
    <source>
        <dbReference type="EMBL" id="GEZ67012.1"/>
    </source>
</evidence>
<sequence length="453" mass="52413">MPPRKRLCLSTLGSRYEIKESFTARPTEDRGIDYRFVSTLDAEVRQRGIREVGYGIRYTWVDPAEMVPKIAPMTMGEVNTRVTELTELHDHDTYNLYALLEDAQDSRTRISQRVAMDSQWVDLLMEDMIAYQETILIIEEETYAAREAWAHSIGLSQAVHSELQTHRESHSSHKDNRRNVQTARPCFYVDFMKYQPLNFKGTEGVGEIKKLEIKLWNLKVKGNDVLAYTEPFQELNMICTNFIAKETKKIDKYVSGLPDNIYESVKASKPNTLDETIELANDLMDQKLCTYAERQMNNKRKADDSFRNNYGHQQQPLKRKNVAKVYNMGMGERSRTVEICPRNSYDVELADGKIDRVDTIMQGCSLNFLNHLFNIDLMPVELGSFEVIIGMDWLRRCHVVIVCDEKLVRVPYGNETLIFRGNKSNNSRESRLTVISYSKAQEYMAKGFQLFVA</sequence>